<feature type="short sequence motif" description="GXGXXG" evidence="10">
    <location>
        <begin position="329"/>
        <end position="334"/>
    </location>
</feature>
<dbReference type="Pfam" id="PF24179">
    <property type="entry name" value="NTE_Ploop"/>
    <property type="match status" value="1"/>
</dbReference>
<evidence type="ECO:0000256" key="5">
    <source>
        <dbReference type="ARBA" id="ARBA00022801"/>
    </source>
</evidence>
<feature type="active site" description="Proton acceptor" evidence="10">
    <location>
        <position position="472"/>
    </location>
</feature>
<feature type="domain" description="Cyclic nucleotide-binding" evidence="11">
    <location>
        <begin position="12"/>
        <end position="128"/>
    </location>
</feature>
<keyword evidence="5 10" id="KW-0378">Hydrolase</keyword>
<proteinExistence type="inferred from homology"/>
<keyword evidence="7" id="KW-1133">Transmembrane helix</keyword>
<dbReference type="SUPFAM" id="SSF51206">
    <property type="entry name" value="cAMP-binding domain-like"/>
    <property type="match status" value="1"/>
</dbReference>
<dbReference type="Pfam" id="PF00027">
    <property type="entry name" value="cNMP_binding"/>
    <property type="match status" value="1"/>
</dbReference>
<feature type="active site" description="Nucleophile" evidence="10">
    <location>
        <position position="358"/>
    </location>
</feature>
<sequence length="594" mass="63545">MDAGTILAQCGLFAALPPPALRQLAALCEPLELRGGDVLFGIGQPAEHLYLVALGRLRARLADGSVAGDIARLEPAGEISLLSGEPHSAEVHAVRDSLLLRLPRAPLLEFLQAHPATLLALTRTIVQRMRRNQREAVKETARRGQTLALIGGGGLDVAALARRLQDALAGGGAPTELIGADTIDAVFGAGAAHAPLREIEFDAQRMAWVGRIENSGHTLLLHARAEDPLWAERCLRQADRILVAVDSAEPARDTALLARLRELALRTPVELLILRPEGVAAGDVQGWRRLGGARAHYFLRPQPESADAADWASLARQLSGRGLGLVLGGGGARGFAHIGLMRALEQLRIPVDLAGGTSMGAFFAALRACGADSHEMLRVARETFVEHNYLNDYVLPRVSLIRGRKFLAHLRAIFGEQRIEELRLPYFAVSTNLSRATTMVHDSGPLAVWIGTSMSVPGFSPPVAYRGELLVDGAVTNSLPTDVMLQLGRGPIVASDVSTDGSLLAPGIEGPDQEALLNQAVRPPVSLIDILFASAVLTSESGVRQRASRADLYLRMPVSGIGLFDWKQIDAIVERCCEYALPRLEAFGSGLPVA</sequence>
<evidence type="ECO:0000256" key="3">
    <source>
        <dbReference type="ARBA" id="ARBA00006636"/>
    </source>
</evidence>
<protein>
    <submittedName>
        <fullName evidence="13">Patatin-like phospholipase family protein</fullName>
    </submittedName>
</protein>
<name>A0ABV9QRA2_9GAMM</name>
<dbReference type="PROSITE" id="PS50042">
    <property type="entry name" value="CNMP_BINDING_3"/>
    <property type="match status" value="1"/>
</dbReference>
<dbReference type="Proteomes" id="UP001595886">
    <property type="component" value="Unassembled WGS sequence"/>
</dbReference>
<comment type="similarity">
    <text evidence="3">Belongs to the NTE family.</text>
</comment>
<evidence type="ECO:0000256" key="4">
    <source>
        <dbReference type="ARBA" id="ARBA00022692"/>
    </source>
</evidence>
<keyword evidence="14" id="KW-1185">Reference proteome</keyword>
<dbReference type="Pfam" id="PF01734">
    <property type="entry name" value="Patatin"/>
    <property type="match status" value="1"/>
</dbReference>
<dbReference type="PROSITE" id="PS51635">
    <property type="entry name" value="PNPLA"/>
    <property type="match status" value="1"/>
</dbReference>
<feature type="domain" description="PNPLA" evidence="12">
    <location>
        <begin position="325"/>
        <end position="485"/>
    </location>
</feature>
<dbReference type="InterPro" id="IPR001423">
    <property type="entry name" value="LysoPLipase_patatin_CS"/>
</dbReference>
<keyword evidence="9" id="KW-0472">Membrane</keyword>
<evidence type="ECO:0000256" key="8">
    <source>
        <dbReference type="ARBA" id="ARBA00023098"/>
    </source>
</evidence>
<dbReference type="RefSeq" id="WP_380019663.1">
    <property type="nucleotide sequence ID" value="NZ_JBHSHD010000005.1"/>
</dbReference>
<evidence type="ECO:0000256" key="7">
    <source>
        <dbReference type="ARBA" id="ARBA00022989"/>
    </source>
</evidence>
<evidence type="ECO:0000256" key="10">
    <source>
        <dbReference type="PROSITE-ProRule" id="PRU01161"/>
    </source>
</evidence>
<dbReference type="SMART" id="SM00100">
    <property type="entry name" value="cNMP"/>
    <property type="match status" value="1"/>
</dbReference>
<dbReference type="Gene3D" id="3.40.1090.10">
    <property type="entry name" value="Cytosolic phospholipase A2 catalytic domain"/>
    <property type="match status" value="2"/>
</dbReference>
<dbReference type="PROSITE" id="PS01237">
    <property type="entry name" value="UPF0028"/>
    <property type="match status" value="1"/>
</dbReference>
<evidence type="ECO:0000313" key="14">
    <source>
        <dbReference type="Proteomes" id="UP001595886"/>
    </source>
</evidence>
<keyword evidence="6 10" id="KW-0442">Lipid degradation</keyword>
<comment type="caution">
    <text evidence="13">The sequence shown here is derived from an EMBL/GenBank/DDBJ whole genome shotgun (WGS) entry which is preliminary data.</text>
</comment>
<evidence type="ECO:0000256" key="9">
    <source>
        <dbReference type="ARBA" id="ARBA00023136"/>
    </source>
</evidence>
<dbReference type="InterPro" id="IPR050301">
    <property type="entry name" value="NTE"/>
</dbReference>
<evidence type="ECO:0000256" key="1">
    <source>
        <dbReference type="ARBA" id="ARBA00004370"/>
    </source>
</evidence>
<dbReference type="PANTHER" id="PTHR14226:SF29">
    <property type="entry name" value="NEUROPATHY TARGET ESTERASE SWS"/>
    <property type="match status" value="1"/>
</dbReference>
<dbReference type="EMBL" id="JBHSHD010000005">
    <property type="protein sequence ID" value="MFC4819865.1"/>
    <property type="molecule type" value="Genomic_DNA"/>
</dbReference>
<dbReference type="InterPro" id="IPR018490">
    <property type="entry name" value="cNMP-bd_dom_sf"/>
</dbReference>
<dbReference type="InterPro" id="IPR014710">
    <property type="entry name" value="RmlC-like_jellyroll"/>
</dbReference>
<keyword evidence="8 10" id="KW-0443">Lipid metabolism</keyword>
<accession>A0ABV9QRA2</accession>
<dbReference type="InterPro" id="IPR016035">
    <property type="entry name" value="Acyl_Trfase/lysoPLipase"/>
</dbReference>
<organism evidence="13 14">
    <name type="scientific">Dokdonella ginsengisoli</name>
    <dbReference type="NCBI Taxonomy" id="363846"/>
    <lineage>
        <taxon>Bacteria</taxon>
        <taxon>Pseudomonadati</taxon>
        <taxon>Pseudomonadota</taxon>
        <taxon>Gammaproteobacteria</taxon>
        <taxon>Lysobacterales</taxon>
        <taxon>Rhodanobacteraceae</taxon>
        <taxon>Dokdonella</taxon>
    </lineage>
</organism>
<feature type="short sequence motif" description="DGA/G" evidence="10">
    <location>
        <begin position="472"/>
        <end position="474"/>
    </location>
</feature>
<dbReference type="PANTHER" id="PTHR14226">
    <property type="entry name" value="NEUROPATHY TARGET ESTERASE/SWISS CHEESE D.MELANOGASTER"/>
    <property type="match status" value="1"/>
</dbReference>
<dbReference type="InterPro" id="IPR002641">
    <property type="entry name" value="PNPLA_dom"/>
</dbReference>
<keyword evidence="4" id="KW-0812">Transmembrane</keyword>
<gene>
    <name evidence="13" type="ORF">ACFO6Q_05995</name>
</gene>
<dbReference type="CDD" id="cd00038">
    <property type="entry name" value="CAP_ED"/>
    <property type="match status" value="1"/>
</dbReference>
<comment type="subcellular location">
    <subcellularLocation>
        <location evidence="2">Cytoplasm</location>
    </subcellularLocation>
    <subcellularLocation>
        <location evidence="1">Membrane</location>
    </subcellularLocation>
</comment>
<dbReference type="InterPro" id="IPR000595">
    <property type="entry name" value="cNMP-bd_dom"/>
</dbReference>
<evidence type="ECO:0000256" key="6">
    <source>
        <dbReference type="ARBA" id="ARBA00022963"/>
    </source>
</evidence>
<evidence type="ECO:0000313" key="13">
    <source>
        <dbReference type="EMBL" id="MFC4819865.1"/>
    </source>
</evidence>
<reference evidence="14" key="1">
    <citation type="journal article" date="2019" name="Int. J. Syst. Evol. Microbiol.">
        <title>The Global Catalogue of Microorganisms (GCM) 10K type strain sequencing project: providing services to taxonomists for standard genome sequencing and annotation.</title>
        <authorList>
            <consortium name="The Broad Institute Genomics Platform"/>
            <consortium name="The Broad Institute Genome Sequencing Center for Infectious Disease"/>
            <person name="Wu L."/>
            <person name="Ma J."/>
        </authorList>
    </citation>
    <scope>NUCLEOTIDE SEQUENCE [LARGE SCALE GENOMIC DNA]</scope>
    <source>
        <strain evidence="14">CCUG 30340</strain>
    </source>
</reference>
<dbReference type="InterPro" id="IPR056556">
    <property type="entry name" value="NTE1_P-loop_dom"/>
</dbReference>
<evidence type="ECO:0000259" key="12">
    <source>
        <dbReference type="PROSITE" id="PS51635"/>
    </source>
</evidence>
<dbReference type="SUPFAM" id="SSF52151">
    <property type="entry name" value="FabD/lysophospholipase-like"/>
    <property type="match status" value="1"/>
</dbReference>
<evidence type="ECO:0000259" key="11">
    <source>
        <dbReference type="PROSITE" id="PS50042"/>
    </source>
</evidence>
<feature type="short sequence motif" description="GXSXG" evidence="10">
    <location>
        <begin position="356"/>
        <end position="360"/>
    </location>
</feature>
<evidence type="ECO:0000256" key="2">
    <source>
        <dbReference type="ARBA" id="ARBA00004496"/>
    </source>
</evidence>
<dbReference type="Gene3D" id="2.60.120.10">
    <property type="entry name" value="Jelly Rolls"/>
    <property type="match status" value="1"/>
</dbReference>